<evidence type="ECO:0000313" key="2">
    <source>
        <dbReference type="EMBL" id="KAJ7377660.1"/>
    </source>
</evidence>
<feature type="region of interest" description="Disordered" evidence="1">
    <location>
        <begin position="101"/>
        <end position="123"/>
    </location>
</feature>
<comment type="caution">
    <text evidence="2">The sequence shown here is derived from an EMBL/GenBank/DDBJ whole genome shotgun (WGS) entry which is preliminary data.</text>
</comment>
<keyword evidence="3" id="KW-1185">Reference proteome</keyword>
<dbReference type="AlphaFoldDB" id="A0A9W9ZA58"/>
<dbReference type="EMBL" id="MU826375">
    <property type="protein sequence ID" value="KAJ7377660.1"/>
    <property type="molecule type" value="Genomic_DNA"/>
</dbReference>
<feature type="region of interest" description="Disordered" evidence="1">
    <location>
        <begin position="1"/>
        <end position="20"/>
    </location>
</feature>
<reference evidence="2" key="1">
    <citation type="submission" date="2023-01" db="EMBL/GenBank/DDBJ databases">
        <title>Genome assembly of the deep-sea coral Lophelia pertusa.</title>
        <authorList>
            <person name="Herrera S."/>
            <person name="Cordes E."/>
        </authorList>
    </citation>
    <scope>NUCLEOTIDE SEQUENCE</scope>
    <source>
        <strain evidence="2">USNM1676648</strain>
        <tissue evidence="2">Polyp</tissue>
    </source>
</reference>
<evidence type="ECO:0000256" key="1">
    <source>
        <dbReference type="SAM" id="MobiDB-lite"/>
    </source>
</evidence>
<dbReference type="OrthoDB" id="5976931at2759"/>
<dbReference type="Proteomes" id="UP001163046">
    <property type="component" value="Unassembled WGS sequence"/>
</dbReference>
<evidence type="ECO:0000313" key="3">
    <source>
        <dbReference type="Proteomes" id="UP001163046"/>
    </source>
</evidence>
<protein>
    <submittedName>
        <fullName evidence="2">Uncharacterized protein</fullName>
    </submittedName>
</protein>
<proteinExistence type="predicted"/>
<organism evidence="2 3">
    <name type="scientific">Desmophyllum pertusum</name>
    <dbReference type="NCBI Taxonomy" id="174260"/>
    <lineage>
        <taxon>Eukaryota</taxon>
        <taxon>Metazoa</taxon>
        <taxon>Cnidaria</taxon>
        <taxon>Anthozoa</taxon>
        <taxon>Hexacorallia</taxon>
        <taxon>Scleractinia</taxon>
        <taxon>Caryophylliina</taxon>
        <taxon>Caryophylliidae</taxon>
        <taxon>Desmophyllum</taxon>
    </lineage>
</organism>
<name>A0A9W9ZA58_9CNID</name>
<accession>A0A9W9ZA58</accession>
<sequence>MITSLPRLRDPKGTAGEILPRLASDRRKKISQVGKVFPKALVQEEVDEKLDFHCVGLEKDKNLSFPTVEVDGTSISPGTDGRVLTPFLEPGDGTEVTLPELPSALGGRRSSCSTSSPDTPEPLDLLIKGEAQKKSQTQIAQDTNSEQLPEMAAEEVMRSNLEPLIDTLFEEDELFAQDFEADGLNRVLFIRRMGIYVEIKTKDYIPGLVCTPLFHCPRCKDHWTEFGTVPENCQFARQPTRGPAIHLASNRKPRKRKTKRRLGDIKEGFIVSGSGTVLDQIDENDSEHTNRARTSSLGSRDYLTSDDVVLEDLNLGDIDLSTKIEAFKVLHADGEMLDDESYVRIVADALGFDEQQYNDFARVNLTKMSTRKARKVVIMAPTLGYVAPAWVIELSWMVKHLSDQDWICQCWIT</sequence>
<gene>
    <name evidence="2" type="ORF">OS493_027738</name>
</gene>